<keyword evidence="3" id="KW-1185">Reference proteome</keyword>
<proteinExistence type="predicted"/>
<dbReference type="Proteomes" id="UP000236316">
    <property type="component" value="Segment"/>
</dbReference>
<evidence type="ECO:0000313" key="3">
    <source>
        <dbReference type="Proteomes" id="UP000236316"/>
    </source>
</evidence>
<organism evidence="2">
    <name type="scientific">Orpheovirus IHUMI-LCC2</name>
    <dbReference type="NCBI Taxonomy" id="2023057"/>
    <lineage>
        <taxon>Viruses</taxon>
        <taxon>Varidnaviria</taxon>
        <taxon>Bamfordvirae</taxon>
        <taxon>Nucleocytoviricota</taxon>
        <taxon>Megaviricetes</taxon>
        <taxon>Pimascovirales</taxon>
        <taxon>Ocovirineae</taxon>
        <taxon>Orpheoviridae</taxon>
        <taxon>Alphaorpheovirus</taxon>
        <taxon>Alphaorpheovirus massiliense</taxon>
    </lineage>
</organism>
<dbReference type="GeneID" id="35382826"/>
<evidence type="ECO:0000313" key="2">
    <source>
        <dbReference type="EMBL" id="SNW62883.1"/>
    </source>
</evidence>
<accession>A0A2I2L5S4</accession>
<keyword evidence="1" id="KW-0472">Membrane</keyword>
<reference evidence="2" key="1">
    <citation type="submission" date="2017-08" db="EMBL/GenBank/DDBJ databases">
        <authorList>
            <consortium name="Urmite Genomes"/>
        </authorList>
    </citation>
    <scope>NUCLEOTIDE SEQUENCE [LARGE SCALE GENOMIC DNA]</scope>
    <source>
        <strain evidence="2">IHUMI-LCC2</strain>
    </source>
</reference>
<evidence type="ECO:0000256" key="1">
    <source>
        <dbReference type="SAM" id="Phobius"/>
    </source>
</evidence>
<name>A0A2I2L5S4_9VIRU</name>
<gene>
    <name evidence="2" type="ORF">ORPV_979</name>
</gene>
<keyword evidence="1" id="KW-1133">Transmembrane helix</keyword>
<dbReference type="RefSeq" id="YP_009449185.1">
    <property type="nucleotide sequence ID" value="NC_036594.1"/>
</dbReference>
<dbReference type="KEGG" id="vg:35382826"/>
<sequence length="334" mass="37993">MTSPSKNNSQVSVFISTDNENKVEVKNLTNLFNDNIFTDIIYVEKKPPSGSLLHIAPYRLLISLKNADVELPNKYILYILDTSVTISTSDYITDAISKAIQLNENGNRWDIVYLNKWNENCDKIREITHVSDGLGVFTSSYSPKGLQAVLISPDGRDRLLGKRSMENGRTFHADYNNIEDKLVKAIEDKNIVSVNIQPNLFEYDIRYATSADDYVKTHECLEKSSYDEHNVSKSISAASSGYSTPKSSRSVRSVVNTSSHAMSPKHSSKNIDNNLWYDHDRTPHNNVNIVTQHKDDGERRLRKYKHEDTNNGSWIVLVAFFIIVILFILWVAQK</sequence>
<keyword evidence="1" id="KW-0812">Transmembrane</keyword>
<protein>
    <submittedName>
        <fullName evidence="2">Uncharacterized protein</fullName>
    </submittedName>
</protein>
<feature type="transmembrane region" description="Helical" evidence="1">
    <location>
        <begin position="312"/>
        <end position="332"/>
    </location>
</feature>
<dbReference type="EMBL" id="LT906555">
    <property type="protein sequence ID" value="SNW62883.1"/>
    <property type="molecule type" value="Genomic_DNA"/>
</dbReference>